<evidence type="ECO:0000313" key="2">
    <source>
        <dbReference type="EMBL" id="KAF6175724.1"/>
    </source>
</evidence>
<comment type="caution">
    <text evidence="2">The sequence shown here is derived from an EMBL/GenBank/DDBJ whole genome shotgun (WGS) entry which is preliminary data.</text>
</comment>
<gene>
    <name evidence="2" type="ORF">GIB67_022726</name>
</gene>
<reference evidence="2 3" key="1">
    <citation type="journal article" date="2020" name="IScience">
        <title>Genome Sequencing of the Endangered Kingdonia uniflora (Circaeasteraceae, Ranunculales) Reveals Potential Mechanisms of Evolutionary Specialization.</title>
        <authorList>
            <person name="Sun Y."/>
            <person name="Deng T."/>
            <person name="Zhang A."/>
            <person name="Moore M.J."/>
            <person name="Landis J.B."/>
            <person name="Lin N."/>
            <person name="Zhang H."/>
            <person name="Zhang X."/>
            <person name="Huang J."/>
            <person name="Zhang X."/>
            <person name="Sun H."/>
            <person name="Wang H."/>
        </authorList>
    </citation>
    <scope>NUCLEOTIDE SEQUENCE [LARGE SCALE GENOMIC DNA]</scope>
    <source>
        <strain evidence="2">TB1705</strain>
        <tissue evidence="2">Leaf</tissue>
    </source>
</reference>
<proteinExistence type="predicted"/>
<protein>
    <submittedName>
        <fullName evidence="2">Uncharacterized protein</fullName>
    </submittedName>
</protein>
<dbReference type="Proteomes" id="UP000541444">
    <property type="component" value="Unassembled WGS sequence"/>
</dbReference>
<feature type="compositionally biased region" description="Low complexity" evidence="1">
    <location>
        <begin position="27"/>
        <end position="45"/>
    </location>
</feature>
<dbReference type="EMBL" id="JACGCM010000155">
    <property type="protein sequence ID" value="KAF6175724.1"/>
    <property type="molecule type" value="Genomic_DNA"/>
</dbReference>
<dbReference type="AlphaFoldDB" id="A0A7J7P9A3"/>
<feature type="region of interest" description="Disordered" evidence="1">
    <location>
        <begin position="25"/>
        <end position="52"/>
    </location>
</feature>
<evidence type="ECO:0000256" key="1">
    <source>
        <dbReference type="SAM" id="MobiDB-lite"/>
    </source>
</evidence>
<sequence length="112" mass="12114">MPLISGIPLETSSMDVCYAYPVPPSVPSQTSHTSSPSFSPLPAASGNSHPTRKKCDYCRKWGHLKTICHALQGHHAGYQPRPSQSSTHLFADSSVPDSSAFSALSQDEINRF</sequence>
<keyword evidence="3" id="KW-1185">Reference proteome</keyword>
<feature type="compositionally biased region" description="Polar residues" evidence="1">
    <location>
        <begin position="95"/>
        <end position="112"/>
    </location>
</feature>
<dbReference type="OrthoDB" id="660555at2759"/>
<organism evidence="2 3">
    <name type="scientific">Kingdonia uniflora</name>
    <dbReference type="NCBI Taxonomy" id="39325"/>
    <lineage>
        <taxon>Eukaryota</taxon>
        <taxon>Viridiplantae</taxon>
        <taxon>Streptophyta</taxon>
        <taxon>Embryophyta</taxon>
        <taxon>Tracheophyta</taxon>
        <taxon>Spermatophyta</taxon>
        <taxon>Magnoliopsida</taxon>
        <taxon>Ranunculales</taxon>
        <taxon>Circaeasteraceae</taxon>
        <taxon>Kingdonia</taxon>
    </lineage>
</organism>
<name>A0A7J7P9A3_9MAGN</name>
<evidence type="ECO:0000313" key="3">
    <source>
        <dbReference type="Proteomes" id="UP000541444"/>
    </source>
</evidence>
<accession>A0A7J7P9A3</accession>
<feature type="region of interest" description="Disordered" evidence="1">
    <location>
        <begin position="75"/>
        <end position="112"/>
    </location>
</feature>